<protein>
    <submittedName>
        <fullName evidence="1">Uncharacterized protein</fullName>
    </submittedName>
</protein>
<sequence length="144" mass="16229">MLKTRIAATFIILFAFIFTYLYAIPLPRDVGDEVVATFTKLDGSFLLNQTKYDPDGYVFTLYGEFNQGFDVNDTTLYFIVAPALGLAEKNSFKNLQIPINPPKAGPWGQWGTGDISTAINTTFTVYKQDNELDTTTFVKLRNEF</sequence>
<evidence type="ECO:0000313" key="2">
    <source>
        <dbReference type="Proteomes" id="UP000439903"/>
    </source>
</evidence>
<keyword evidence="2" id="KW-1185">Reference proteome</keyword>
<proteinExistence type="predicted"/>
<evidence type="ECO:0000313" key="1">
    <source>
        <dbReference type="EMBL" id="KAF0468326.1"/>
    </source>
</evidence>
<accession>A0A8H3XJV7</accession>
<reference evidence="1 2" key="1">
    <citation type="journal article" date="2019" name="Environ. Microbiol.">
        <title>At the nexus of three kingdoms: the genome of the mycorrhizal fungus Gigaspora margarita provides insights into plant, endobacterial and fungal interactions.</title>
        <authorList>
            <person name="Venice F."/>
            <person name="Ghignone S."/>
            <person name="Salvioli di Fossalunga A."/>
            <person name="Amselem J."/>
            <person name="Novero M."/>
            <person name="Xianan X."/>
            <person name="Sedzielewska Toro K."/>
            <person name="Morin E."/>
            <person name="Lipzen A."/>
            <person name="Grigoriev I.V."/>
            <person name="Henrissat B."/>
            <person name="Martin F.M."/>
            <person name="Bonfante P."/>
        </authorList>
    </citation>
    <scope>NUCLEOTIDE SEQUENCE [LARGE SCALE GENOMIC DNA]</scope>
    <source>
        <strain evidence="1 2">BEG34</strain>
    </source>
</reference>
<dbReference type="AlphaFoldDB" id="A0A8H3XJV7"/>
<dbReference type="EMBL" id="WTPW01000943">
    <property type="protein sequence ID" value="KAF0468326.1"/>
    <property type="molecule type" value="Genomic_DNA"/>
</dbReference>
<name>A0A8H3XJV7_GIGMA</name>
<dbReference type="Proteomes" id="UP000439903">
    <property type="component" value="Unassembled WGS sequence"/>
</dbReference>
<gene>
    <name evidence="1" type="ORF">F8M41_025844</name>
</gene>
<comment type="caution">
    <text evidence="1">The sequence shown here is derived from an EMBL/GenBank/DDBJ whole genome shotgun (WGS) entry which is preliminary data.</text>
</comment>
<organism evidence="1 2">
    <name type="scientific">Gigaspora margarita</name>
    <dbReference type="NCBI Taxonomy" id="4874"/>
    <lineage>
        <taxon>Eukaryota</taxon>
        <taxon>Fungi</taxon>
        <taxon>Fungi incertae sedis</taxon>
        <taxon>Mucoromycota</taxon>
        <taxon>Glomeromycotina</taxon>
        <taxon>Glomeromycetes</taxon>
        <taxon>Diversisporales</taxon>
        <taxon>Gigasporaceae</taxon>
        <taxon>Gigaspora</taxon>
    </lineage>
</organism>